<proteinExistence type="predicted"/>
<sequence length="53" mass="5776">MPILATDVLAGVFGKFFLAGMGNIALFSGLIARIMVMQSQLMYETLLSHQTDL</sequence>
<keyword evidence="1" id="KW-1133">Transmembrane helix</keyword>
<reference evidence="2" key="1">
    <citation type="submission" date="2022-08" db="EMBL/GenBank/DDBJ databases">
        <title>Genomic Encyclopedia of Type Strains, Phase III (KMG-III): the genomes of soil and plant-associated and newly described type strains.</title>
        <authorList>
            <person name="Whitman W."/>
        </authorList>
    </citation>
    <scope>NUCLEOTIDE SEQUENCE</scope>
    <source>
        <strain evidence="2">HMT 1</strain>
    </source>
</reference>
<evidence type="ECO:0000313" key="2">
    <source>
        <dbReference type="EMBL" id="MCS3902148.1"/>
    </source>
</evidence>
<comment type="caution">
    <text evidence="2">The sequence shown here is derived from an EMBL/GenBank/DDBJ whole genome shotgun (WGS) entry which is preliminary data.</text>
</comment>
<keyword evidence="1" id="KW-0472">Membrane</keyword>
<gene>
    <name evidence="2" type="ORF">J2T55_000140</name>
</gene>
<evidence type="ECO:0000256" key="1">
    <source>
        <dbReference type="SAM" id="Phobius"/>
    </source>
</evidence>
<dbReference type="RefSeq" id="WP_259053518.1">
    <property type="nucleotide sequence ID" value="NZ_JANUCT010000001.1"/>
</dbReference>
<feature type="transmembrane region" description="Helical" evidence="1">
    <location>
        <begin position="12"/>
        <end position="32"/>
    </location>
</feature>
<dbReference type="EMBL" id="JANUCT010000001">
    <property type="protein sequence ID" value="MCS3902148.1"/>
    <property type="molecule type" value="Genomic_DNA"/>
</dbReference>
<dbReference type="AlphaFoldDB" id="A0AAE3HJ61"/>
<protein>
    <submittedName>
        <fullName evidence="2">Uncharacterized protein</fullName>
    </submittedName>
</protein>
<organism evidence="2 3">
    <name type="scientific">Methylohalomonas lacus</name>
    <dbReference type="NCBI Taxonomy" id="398773"/>
    <lineage>
        <taxon>Bacteria</taxon>
        <taxon>Pseudomonadati</taxon>
        <taxon>Pseudomonadota</taxon>
        <taxon>Gammaproteobacteria</taxon>
        <taxon>Methylohalomonadales</taxon>
        <taxon>Methylohalomonadaceae</taxon>
        <taxon>Methylohalomonas</taxon>
    </lineage>
</organism>
<keyword evidence="1" id="KW-0812">Transmembrane</keyword>
<keyword evidence="3" id="KW-1185">Reference proteome</keyword>
<accession>A0AAE3HJ61</accession>
<dbReference type="Proteomes" id="UP001204445">
    <property type="component" value="Unassembled WGS sequence"/>
</dbReference>
<evidence type="ECO:0000313" key="3">
    <source>
        <dbReference type="Proteomes" id="UP001204445"/>
    </source>
</evidence>
<name>A0AAE3HJ61_9GAMM</name>